<dbReference type="InParanoid" id="A0A6I8N6D7"/>
<dbReference type="GO" id="GO:0008270">
    <property type="term" value="F:zinc ion binding"/>
    <property type="evidence" value="ECO:0007669"/>
    <property type="project" value="UniProtKB-KW"/>
</dbReference>
<evidence type="ECO:0000259" key="4">
    <source>
        <dbReference type="PROSITE" id="PS50119"/>
    </source>
</evidence>
<protein>
    <submittedName>
        <fullName evidence="5">Tripartite motif containing 44</fullName>
    </submittedName>
</protein>
<evidence type="ECO:0000256" key="3">
    <source>
        <dbReference type="PROSITE-ProRule" id="PRU00024"/>
    </source>
</evidence>
<dbReference type="CDD" id="cd19841">
    <property type="entry name" value="Bbox1_TRIM44"/>
    <property type="match status" value="1"/>
</dbReference>
<keyword evidence="1 3" id="KW-0479">Metal-binding</keyword>
<reference evidence="5" key="3">
    <citation type="submission" date="2025-09" db="UniProtKB">
        <authorList>
            <consortium name="Ensembl"/>
        </authorList>
    </citation>
    <scope>IDENTIFICATION</scope>
    <source>
        <strain evidence="5">Glennie</strain>
    </source>
</reference>
<reference evidence="5" key="2">
    <citation type="submission" date="2025-08" db="UniProtKB">
        <authorList>
            <consortium name="Ensembl"/>
        </authorList>
    </citation>
    <scope>IDENTIFICATION</scope>
    <source>
        <strain evidence="5">Glennie</strain>
    </source>
</reference>
<dbReference type="Pfam" id="PF00643">
    <property type="entry name" value="zf-B_box"/>
    <property type="match status" value="1"/>
</dbReference>
<evidence type="ECO:0000313" key="5">
    <source>
        <dbReference type="Ensembl" id="ENSOANP00000036355.1"/>
    </source>
</evidence>
<organism evidence="5 6">
    <name type="scientific">Ornithorhynchus anatinus</name>
    <name type="common">Duckbill platypus</name>
    <dbReference type="NCBI Taxonomy" id="9258"/>
    <lineage>
        <taxon>Eukaryota</taxon>
        <taxon>Metazoa</taxon>
        <taxon>Chordata</taxon>
        <taxon>Craniata</taxon>
        <taxon>Vertebrata</taxon>
        <taxon>Euteleostomi</taxon>
        <taxon>Mammalia</taxon>
        <taxon>Monotremata</taxon>
        <taxon>Ornithorhynchidae</taxon>
        <taxon>Ornithorhynchus</taxon>
    </lineage>
</organism>
<dbReference type="Bgee" id="ENSOANG00000007388">
    <property type="expression patterns" value="Expressed in fibroblast and 8 other cell types or tissues"/>
</dbReference>
<dbReference type="GeneTree" id="ENSGT00440000034605"/>
<dbReference type="GO" id="GO:0010468">
    <property type="term" value="P:regulation of gene expression"/>
    <property type="evidence" value="ECO:0000318"/>
    <property type="project" value="GO_Central"/>
</dbReference>
<evidence type="ECO:0000313" key="6">
    <source>
        <dbReference type="Proteomes" id="UP000002279"/>
    </source>
</evidence>
<accession>A0A6I8N6D7</accession>
<dbReference type="GO" id="GO:0061630">
    <property type="term" value="F:ubiquitin protein ligase activity"/>
    <property type="evidence" value="ECO:0000318"/>
    <property type="project" value="GO_Central"/>
</dbReference>
<keyword evidence="2" id="KW-0862">Zinc</keyword>
<dbReference type="InterPro" id="IPR050143">
    <property type="entry name" value="TRIM/RBCC"/>
</dbReference>
<dbReference type="GO" id="GO:0005737">
    <property type="term" value="C:cytoplasm"/>
    <property type="evidence" value="ECO:0000318"/>
    <property type="project" value="GO_Central"/>
</dbReference>
<dbReference type="Gene3D" id="3.30.160.60">
    <property type="entry name" value="Classic Zinc Finger"/>
    <property type="match status" value="1"/>
</dbReference>
<dbReference type="SMART" id="SM00336">
    <property type="entry name" value="BBOX"/>
    <property type="match status" value="1"/>
</dbReference>
<dbReference type="GO" id="GO:0050821">
    <property type="term" value="P:protein stabilization"/>
    <property type="evidence" value="ECO:0000318"/>
    <property type="project" value="GO_Central"/>
</dbReference>
<dbReference type="GO" id="GO:0045087">
    <property type="term" value="P:innate immune response"/>
    <property type="evidence" value="ECO:0000318"/>
    <property type="project" value="GO_Central"/>
</dbReference>
<reference evidence="5 6" key="1">
    <citation type="journal article" date="2008" name="Nature">
        <title>Genome analysis of the platypus reveals unique signatures of evolution.</title>
        <authorList>
            <person name="Warren W.C."/>
            <person name="Hillier L.W."/>
            <person name="Marshall Graves J.A."/>
            <person name="Birney E."/>
            <person name="Ponting C.P."/>
            <person name="Grutzner F."/>
            <person name="Belov K."/>
            <person name="Miller W."/>
            <person name="Clarke L."/>
            <person name="Chinwalla A.T."/>
            <person name="Yang S.P."/>
            <person name="Heger A."/>
            <person name="Locke D.P."/>
            <person name="Miethke P."/>
            <person name="Waters P.D."/>
            <person name="Veyrunes F."/>
            <person name="Fulton L."/>
            <person name="Fulton B."/>
            <person name="Graves T."/>
            <person name="Wallis J."/>
            <person name="Puente X.S."/>
            <person name="Lopez-Otin C."/>
            <person name="Ordonez G.R."/>
            <person name="Eichler E.E."/>
            <person name="Chen L."/>
            <person name="Cheng Z."/>
            <person name="Deakin J.E."/>
            <person name="Alsop A."/>
            <person name="Thompson K."/>
            <person name="Kirby P."/>
            <person name="Papenfuss A.T."/>
            <person name="Wakefield M.J."/>
            <person name="Olender T."/>
            <person name="Lancet D."/>
            <person name="Huttley G.A."/>
            <person name="Smit A.F."/>
            <person name="Pask A."/>
            <person name="Temple-Smith P."/>
            <person name="Batzer M.A."/>
            <person name="Walker J.A."/>
            <person name="Konkel M.K."/>
            <person name="Harris R.S."/>
            <person name="Whittington C.M."/>
            <person name="Wong E.S."/>
            <person name="Gemmell N.J."/>
            <person name="Buschiazzo E."/>
            <person name="Vargas Jentzsch I.M."/>
            <person name="Merkel A."/>
            <person name="Schmitz J."/>
            <person name="Zemann A."/>
            <person name="Churakov G."/>
            <person name="Kriegs J.O."/>
            <person name="Brosius J."/>
            <person name="Murchison E.P."/>
            <person name="Sachidanandam R."/>
            <person name="Smith C."/>
            <person name="Hannon G.J."/>
            <person name="Tsend-Ayush E."/>
            <person name="McMillan D."/>
            <person name="Attenborough R."/>
            <person name="Rens W."/>
            <person name="Ferguson-Smith M."/>
            <person name="Lefevre C.M."/>
            <person name="Sharp J.A."/>
            <person name="Nicholas K.R."/>
            <person name="Ray D.A."/>
            <person name="Kube M."/>
            <person name="Reinhardt R."/>
            <person name="Pringle T.H."/>
            <person name="Taylor J."/>
            <person name="Jones R.C."/>
            <person name="Nixon B."/>
            <person name="Dacheux J.L."/>
            <person name="Niwa H."/>
            <person name="Sekita Y."/>
            <person name="Huang X."/>
            <person name="Stark A."/>
            <person name="Kheradpour P."/>
            <person name="Kellis M."/>
            <person name="Flicek P."/>
            <person name="Chen Y."/>
            <person name="Webber C."/>
            <person name="Hardison R."/>
            <person name="Nelson J."/>
            <person name="Hallsworth-Pepin K."/>
            <person name="Delehaunty K."/>
            <person name="Markovic C."/>
            <person name="Minx P."/>
            <person name="Feng Y."/>
            <person name="Kremitzki C."/>
            <person name="Mitreva M."/>
            <person name="Glasscock J."/>
            <person name="Wylie T."/>
            <person name="Wohldmann P."/>
            <person name="Thiru P."/>
            <person name="Nhan M.N."/>
            <person name="Pohl C.S."/>
            <person name="Smith S.M."/>
            <person name="Hou S."/>
            <person name="Nefedov M."/>
            <person name="de Jong P.J."/>
            <person name="Renfree M.B."/>
            <person name="Mardis E.R."/>
            <person name="Wilson R.K."/>
        </authorList>
    </citation>
    <scope>NUCLEOTIDE SEQUENCE [LARGE SCALE GENOMIC DNA]</scope>
    <source>
        <strain evidence="5 6">Glennie</strain>
    </source>
</reference>
<keyword evidence="6" id="KW-1185">Reference proteome</keyword>
<dbReference type="SUPFAM" id="SSF57845">
    <property type="entry name" value="B-box zinc-binding domain"/>
    <property type="match status" value="1"/>
</dbReference>
<dbReference type="Gene3D" id="4.10.830.40">
    <property type="match status" value="1"/>
</dbReference>
<dbReference type="PROSITE" id="PS50119">
    <property type="entry name" value="ZF_BBOX"/>
    <property type="match status" value="1"/>
</dbReference>
<gene>
    <name evidence="5" type="primary">TRIM44</name>
</gene>
<evidence type="ECO:0000256" key="2">
    <source>
        <dbReference type="ARBA" id="ARBA00022833"/>
    </source>
</evidence>
<dbReference type="Ensembl" id="ENSOANT00000061534.1">
    <property type="protein sequence ID" value="ENSOANP00000036355.1"/>
    <property type="gene ID" value="ENSOANG00000007388.2"/>
</dbReference>
<dbReference type="FunCoup" id="A0A6I8N6D7">
    <property type="interactions" value="1007"/>
</dbReference>
<evidence type="ECO:0000256" key="1">
    <source>
        <dbReference type="ARBA" id="ARBA00022771"/>
    </source>
</evidence>
<name>A0A6I8N6D7_ORNAN</name>
<dbReference type="AlphaFoldDB" id="A0A6I8N6D7"/>
<dbReference type="InterPro" id="IPR000315">
    <property type="entry name" value="Znf_B-box"/>
</dbReference>
<dbReference type="PANTHER" id="PTHR24103">
    <property type="entry name" value="E3 UBIQUITIN-PROTEIN LIGASE TRIM"/>
    <property type="match status" value="1"/>
</dbReference>
<dbReference type="Proteomes" id="UP000002279">
    <property type="component" value="Chromosome 3"/>
</dbReference>
<keyword evidence="1 3" id="KW-0863">Zinc-finger</keyword>
<feature type="domain" description="B box-type" evidence="4">
    <location>
        <begin position="85"/>
        <end position="126"/>
    </location>
</feature>
<proteinExistence type="predicted"/>
<sequence>MASEKGLDPQERLPHDGTCDACEPDEAQAAVKVCEDCGFCFCRPHADEHGRKYRAHRLGGFVPHSAATLPGQGGGGEHKQECDKLERKKCEEHGQELSLYCKKDEQIICVLCAVTGAHQHHHLITLDEAYEAMRNREPVDLKVAMLEMVERLKFKCADPKVNRSEMKLCVQQEFEKVRQLVSEEERKAIHLVDLQEAVATAHVTEVLAEIHFHMEKLMTDMAEVKRQLGAFNDLALLKPERTVNELRLKISCVCPWMTQNLQNPTQENEWKGATQKENYLPFAR</sequence>